<protein>
    <recommendedName>
        <fullName evidence="1">Transglutaminase-like domain-containing protein</fullName>
    </recommendedName>
</protein>
<keyword evidence="3" id="KW-1185">Reference proteome</keyword>
<dbReference type="KEGG" id="caqa:MICH65_0495"/>
<dbReference type="InterPro" id="IPR002931">
    <property type="entry name" value="Transglutaminase-like"/>
</dbReference>
<dbReference type="Pfam" id="PF01841">
    <property type="entry name" value="Transglut_core"/>
    <property type="match status" value="1"/>
</dbReference>
<evidence type="ECO:0000313" key="3">
    <source>
        <dbReference type="Proteomes" id="UP000463983"/>
    </source>
</evidence>
<reference evidence="3" key="1">
    <citation type="journal article" date="2020" name="Microorganisms">
        <title>Complete Genome of a Member of a New Bacterial Lineage in the Microgenomates Group Reveals an Unusual Nucleotide Composition Disparity Between Two Strands of DNA and Limited Metabolic Potential.</title>
        <authorList>
            <person name="Kadnikov V.V."/>
            <person name="Mardanov A.V."/>
            <person name="Beletsky A.V."/>
            <person name="Karnachuk O.V."/>
            <person name="Ravin N.V."/>
        </authorList>
    </citation>
    <scope>NUCLEOTIDE SEQUENCE [LARGE SCALE GENOMIC DNA]</scope>
</reference>
<accession>A0A857N5Y8</accession>
<dbReference type="Gene3D" id="3.10.620.30">
    <property type="match status" value="1"/>
</dbReference>
<proteinExistence type="predicted"/>
<dbReference type="SUPFAM" id="SSF54001">
    <property type="entry name" value="Cysteine proteinases"/>
    <property type="match status" value="1"/>
</dbReference>
<sequence>MMESGEQTKITGEIERVVEENKFGNDVESVLEILEWIKGNIRSERKPEVFRRRTAAEIVGNGWATGCTDFTLVFLVLARAAGIKAWYVEMLSREWLEKGGDPIVGHVIAEIEIKGKRYYVDAANLNIGLRHTSGMVIVDKGLDSWDIGIRNRQDMRKKFDGFRDGIGRDVTR</sequence>
<dbReference type="RefSeq" id="WP_161931856.1">
    <property type="nucleotide sequence ID" value="NZ_CP047901.1"/>
</dbReference>
<dbReference type="EMBL" id="CP047901">
    <property type="protein sequence ID" value="QHO63476.1"/>
    <property type="molecule type" value="Genomic_DNA"/>
</dbReference>
<gene>
    <name evidence="2" type="ORF">MICH65_0495</name>
</gene>
<evidence type="ECO:0000313" key="2">
    <source>
        <dbReference type="EMBL" id="QHO63476.1"/>
    </source>
</evidence>
<feature type="domain" description="Transglutaminase-like" evidence="1">
    <location>
        <begin position="25"/>
        <end position="119"/>
    </location>
</feature>
<name>A0A857N5Y8_9BACT</name>
<organism evidence="2 3">
    <name type="scientific">Candidatus Chazhemtobacterium aquaticus</name>
    <dbReference type="NCBI Taxonomy" id="2715735"/>
    <lineage>
        <taxon>Bacteria</taxon>
        <taxon>Candidatus Chazhemtobacteraceae</taxon>
        <taxon>Candidatus Chazhemtobacterium</taxon>
    </lineage>
</organism>
<dbReference type="InterPro" id="IPR038765">
    <property type="entry name" value="Papain-like_cys_pep_sf"/>
</dbReference>
<dbReference type="Proteomes" id="UP000463983">
    <property type="component" value="Chromosome"/>
</dbReference>
<evidence type="ECO:0000259" key="1">
    <source>
        <dbReference type="Pfam" id="PF01841"/>
    </source>
</evidence>
<dbReference type="AlphaFoldDB" id="A0A857N5Y8"/>